<name>A0ABQ3I1W9_9BACT</name>
<keyword evidence="2" id="KW-0131">Cell cycle</keyword>
<evidence type="ECO:0000259" key="1">
    <source>
        <dbReference type="PROSITE" id="PS51459"/>
    </source>
</evidence>
<dbReference type="InterPro" id="IPR036597">
    <property type="entry name" value="Fido-like_dom_sf"/>
</dbReference>
<accession>A0ABQ3I1W9</accession>
<dbReference type="RefSeq" id="WP_189628845.1">
    <property type="nucleotide sequence ID" value="NZ_BNAG01000001.1"/>
</dbReference>
<proteinExistence type="predicted"/>
<organism evidence="2 3">
    <name type="scientific">Roseivirga thermotolerans</name>
    <dbReference type="NCBI Taxonomy" id="1758176"/>
    <lineage>
        <taxon>Bacteria</taxon>
        <taxon>Pseudomonadati</taxon>
        <taxon>Bacteroidota</taxon>
        <taxon>Cytophagia</taxon>
        <taxon>Cytophagales</taxon>
        <taxon>Roseivirgaceae</taxon>
        <taxon>Roseivirga</taxon>
    </lineage>
</organism>
<dbReference type="InterPro" id="IPR003812">
    <property type="entry name" value="Fido"/>
</dbReference>
<protein>
    <submittedName>
        <fullName evidence="2">Cell division protein Fic</fullName>
    </submittedName>
</protein>
<dbReference type="Gene3D" id="1.10.3290.10">
    <property type="entry name" value="Fido-like domain"/>
    <property type="match status" value="1"/>
</dbReference>
<comment type="caution">
    <text evidence="2">The sequence shown here is derived from an EMBL/GenBank/DDBJ whole genome shotgun (WGS) entry which is preliminary data.</text>
</comment>
<gene>
    <name evidence="2" type="ORF">GCM10011340_07510</name>
</gene>
<dbReference type="InterPro" id="IPR040198">
    <property type="entry name" value="Fido_containing"/>
</dbReference>
<dbReference type="PROSITE" id="PS51459">
    <property type="entry name" value="FIDO"/>
    <property type="match status" value="1"/>
</dbReference>
<feature type="domain" description="Fido" evidence="1">
    <location>
        <begin position="113"/>
        <end position="269"/>
    </location>
</feature>
<dbReference type="Gene3D" id="1.10.10.10">
    <property type="entry name" value="Winged helix-like DNA-binding domain superfamily/Winged helix DNA-binding domain"/>
    <property type="match status" value="1"/>
</dbReference>
<keyword evidence="3" id="KW-1185">Reference proteome</keyword>
<dbReference type="Pfam" id="PF02661">
    <property type="entry name" value="Fic"/>
    <property type="match status" value="1"/>
</dbReference>
<reference evidence="3" key="1">
    <citation type="journal article" date="2019" name="Int. J. Syst. Evol. Microbiol.">
        <title>The Global Catalogue of Microorganisms (GCM) 10K type strain sequencing project: providing services to taxonomists for standard genome sequencing and annotation.</title>
        <authorList>
            <consortium name="The Broad Institute Genomics Platform"/>
            <consortium name="The Broad Institute Genome Sequencing Center for Infectious Disease"/>
            <person name="Wu L."/>
            <person name="Ma J."/>
        </authorList>
    </citation>
    <scope>NUCLEOTIDE SEQUENCE [LARGE SCALE GENOMIC DNA]</scope>
    <source>
        <strain evidence="3">CGMCC 1.15111</strain>
    </source>
</reference>
<dbReference type="GO" id="GO:0051301">
    <property type="term" value="P:cell division"/>
    <property type="evidence" value="ECO:0007669"/>
    <property type="project" value="UniProtKB-KW"/>
</dbReference>
<dbReference type="InterPro" id="IPR025230">
    <property type="entry name" value="DUF4172"/>
</dbReference>
<dbReference type="PANTHER" id="PTHR13504">
    <property type="entry name" value="FIDO DOMAIN-CONTAINING PROTEIN DDB_G0283145"/>
    <property type="match status" value="1"/>
</dbReference>
<dbReference type="EMBL" id="BNAG01000001">
    <property type="protein sequence ID" value="GHE55284.1"/>
    <property type="molecule type" value="Genomic_DNA"/>
</dbReference>
<dbReference type="Proteomes" id="UP000658258">
    <property type="component" value="Unassembled WGS sequence"/>
</dbReference>
<dbReference type="PANTHER" id="PTHR13504:SF33">
    <property type="entry name" value="FIC FAMILY PROTEIN"/>
    <property type="match status" value="1"/>
</dbReference>
<evidence type="ECO:0000313" key="3">
    <source>
        <dbReference type="Proteomes" id="UP000658258"/>
    </source>
</evidence>
<dbReference type="SUPFAM" id="SSF140931">
    <property type="entry name" value="Fic-like"/>
    <property type="match status" value="1"/>
</dbReference>
<sequence length="370" mass="42875">MPWNWKKKGWPHFEYDLTRFASLEKKYLRNSGLLDGSLKHLDSQEDESLKLELLIDEALYTSEIEGEILNSDSLKSSIRKHLGLKTDMKRVPPAEEGIADMMVSLYKTYEKPLTHEMMFEWHKMLTLGRRDLIDIGAYRTHEDSMQVVSGSINKPKVHFEAPPSERVPKEMEEFVGWFNRMSTSEEASLYPLVFSGITHLYFENIHPFEDGNGRIGRALSIKAISQQMGKPALLAFSKVIQQNKKDYYEALNKNSFDLDINPWLEYYAQTVLQAQEYTQKLIDFLIEKTKFYQKFDKHLNERQAKVIDRVFREGLEGFKGGLSAANYIRIAQTTASTATRDLQSLVEMGALKRTGERKATRYYLSLEINK</sequence>
<dbReference type="Pfam" id="PF13776">
    <property type="entry name" value="DUF4172"/>
    <property type="match status" value="1"/>
</dbReference>
<evidence type="ECO:0000313" key="2">
    <source>
        <dbReference type="EMBL" id="GHE55284.1"/>
    </source>
</evidence>
<keyword evidence="2" id="KW-0132">Cell division</keyword>
<dbReference type="InterPro" id="IPR036388">
    <property type="entry name" value="WH-like_DNA-bd_sf"/>
</dbReference>